<protein>
    <recommendedName>
        <fullName evidence="4">Armadillo repeat-containing protein 8</fullName>
    </recommendedName>
</protein>
<keyword evidence="3" id="KW-1185">Reference proteome</keyword>
<dbReference type="InterPro" id="IPR000225">
    <property type="entry name" value="Armadillo"/>
</dbReference>
<accession>A0ABN9SXJ6</accession>
<dbReference type="InterPro" id="IPR011989">
    <property type="entry name" value="ARM-like"/>
</dbReference>
<sequence>MTPVHRKTHAVRFVKALIKLVYEPGDPTGIHDATEIQAVQALNDPMLVPKEMIALAEPLIEGANADEKQSQRLAWRGRISRYLAHCVDGGIMGERFTLGTLVSRSQTAALAPETDAKLREVIEFLLCIVHRENEKDKRTLKELLKDPREFCNHVFNEKVMRLLLSEDYIHHEWKRKMAGSGSGDEYYKLLASLLTSEHVGISLRTLICRQILEKTNQRTDADGKLLGRDSQLVEVMVPALVQAMKGTNVSLTSCATAALVNLSCGDAATKTMLVSSGAVKLCVKQLKMKDDDLTLYTLFLLINLTKTAHHRSIVIREGAVPLLVEVLTSSYQNPRKVKILEELASVLGQLCNDSETRNQLSDQYPVLVCFMWIFDHAQPNTRLKATLMFAVKQLCVLVRNKVKVGSYLIPMVFEEITVASEEGVANAVMLLQMLATINTCALMMTEDRMGLAESSVMELAKRHPHLEEKWRLLNERVKEARVSQ</sequence>
<dbReference type="SMART" id="SM00185">
    <property type="entry name" value="ARM"/>
    <property type="match status" value="3"/>
</dbReference>
<dbReference type="PROSITE" id="PS50176">
    <property type="entry name" value="ARM_REPEAT"/>
    <property type="match status" value="1"/>
</dbReference>
<evidence type="ECO:0008006" key="4">
    <source>
        <dbReference type="Google" id="ProtNLM"/>
    </source>
</evidence>
<dbReference type="InterPro" id="IPR016024">
    <property type="entry name" value="ARM-type_fold"/>
</dbReference>
<feature type="non-terminal residue" evidence="2">
    <location>
        <position position="484"/>
    </location>
</feature>
<evidence type="ECO:0000313" key="2">
    <source>
        <dbReference type="EMBL" id="CAK0837177.1"/>
    </source>
</evidence>
<comment type="caution">
    <text evidence="2">The sequence shown here is derived from an EMBL/GenBank/DDBJ whole genome shotgun (WGS) entry which is preliminary data.</text>
</comment>
<dbReference type="EMBL" id="CAUYUJ010014080">
    <property type="protein sequence ID" value="CAK0837177.1"/>
    <property type="molecule type" value="Genomic_DNA"/>
</dbReference>
<dbReference type="SUPFAM" id="SSF48371">
    <property type="entry name" value="ARM repeat"/>
    <property type="match status" value="1"/>
</dbReference>
<reference evidence="2" key="1">
    <citation type="submission" date="2023-10" db="EMBL/GenBank/DDBJ databases">
        <authorList>
            <person name="Chen Y."/>
            <person name="Shah S."/>
            <person name="Dougan E. K."/>
            <person name="Thang M."/>
            <person name="Chan C."/>
        </authorList>
    </citation>
    <scope>NUCLEOTIDE SEQUENCE [LARGE SCALE GENOMIC DNA]</scope>
</reference>
<gene>
    <name evidence="2" type="ORF">PCOR1329_LOCUS33446</name>
</gene>
<evidence type="ECO:0000313" key="3">
    <source>
        <dbReference type="Proteomes" id="UP001189429"/>
    </source>
</evidence>
<organism evidence="2 3">
    <name type="scientific">Prorocentrum cordatum</name>
    <dbReference type="NCBI Taxonomy" id="2364126"/>
    <lineage>
        <taxon>Eukaryota</taxon>
        <taxon>Sar</taxon>
        <taxon>Alveolata</taxon>
        <taxon>Dinophyceae</taxon>
        <taxon>Prorocentrales</taxon>
        <taxon>Prorocentraceae</taxon>
        <taxon>Prorocentrum</taxon>
    </lineage>
</organism>
<dbReference type="Proteomes" id="UP001189429">
    <property type="component" value="Unassembled WGS sequence"/>
</dbReference>
<dbReference type="Gene3D" id="1.25.10.10">
    <property type="entry name" value="Leucine-rich Repeat Variant"/>
    <property type="match status" value="1"/>
</dbReference>
<feature type="repeat" description="ARM" evidence="1">
    <location>
        <begin position="235"/>
        <end position="277"/>
    </location>
</feature>
<proteinExistence type="predicted"/>
<evidence type="ECO:0000256" key="1">
    <source>
        <dbReference type="PROSITE-ProRule" id="PRU00259"/>
    </source>
</evidence>
<dbReference type="PANTHER" id="PTHR23315:SF7">
    <property type="entry name" value="U-BOX DOMAIN-CONTAINING PROTEIN 4"/>
    <property type="match status" value="1"/>
</dbReference>
<name>A0ABN9SXJ6_9DINO</name>
<dbReference type="PANTHER" id="PTHR23315">
    <property type="entry name" value="U BOX DOMAIN-CONTAINING"/>
    <property type="match status" value="1"/>
</dbReference>